<organism evidence="1 2">
    <name type="scientific">Niabella ginsengisoli</name>
    <dbReference type="NCBI Taxonomy" id="522298"/>
    <lineage>
        <taxon>Bacteria</taxon>
        <taxon>Pseudomonadati</taxon>
        <taxon>Bacteroidota</taxon>
        <taxon>Chitinophagia</taxon>
        <taxon>Chitinophagales</taxon>
        <taxon>Chitinophagaceae</taxon>
        <taxon>Niabella</taxon>
    </lineage>
</organism>
<dbReference type="RefSeq" id="WP_240826395.1">
    <property type="nucleotide sequence ID" value="NZ_JAKWBL010000001.1"/>
</dbReference>
<sequence length="84" mass="9807">MVTKLTLKLKETVIKRAKKYAATKKLSLSRLIENYLHLVTLEQNDEFEISPFVKSISTGKNIPIDIDNKRATKEYTDFLDKKYK</sequence>
<protein>
    <submittedName>
        <fullName evidence="1">DUF6364 family protein</fullName>
    </submittedName>
</protein>
<evidence type="ECO:0000313" key="2">
    <source>
        <dbReference type="Proteomes" id="UP001202248"/>
    </source>
</evidence>
<dbReference type="Proteomes" id="UP001202248">
    <property type="component" value="Unassembled WGS sequence"/>
</dbReference>
<keyword evidence="2" id="KW-1185">Reference proteome</keyword>
<dbReference type="EMBL" id="JAKWBL010000001">
    <property type="protein sequence ID" value="MCH5596983.1"/>
    <property type="molecule type" value="Genomic_DNA"/>
</dbReference>
<accession>A0ABS9SF48</accession>
<dbReference type="Pfam" id="PF19891">
    <property type="entry name" value="DUF6364"/>
    <property type="match status" value="1"/>
</dbReference>
<gene>
    <name evidence="1" type="ORF">MKP09_03135</name>
</gene>
<reference evidence="1 2" key="1">
    <citation type="submission" date="2022-02" db="EMBL/GenBank/DDBJ databases">
        <authorList>
            <person name="Min J."/>
        </authorList>
    </citation>
    <scope>NUCLEOTIDE SEQUENCE [LARGE SCALE GENOMIC DNA]</scope>
    <source>
        <strain evidence="1 2">GR10-1</strain>
    </source>
</reference>
<evidence type="ECO:0000313" key="1">
    <source>
        <dbReference type="EMBL" id="MCH5596983.1"/>
    </source>
</evidence>
<comment type="caution">
    <text evidence="1">The sequence shown here is derived from an EMBL/GenBank/DDBJ whole genome shotgun (WGS) entry which is preliminary data.</text>
</comment>
<name>A0ABS9SF48_9BACT</name>
<proteinExistence type="predicted"/>
<dbReference type="InterPro" id="IPR045944">
    <property type="entry name" value="DUF6364"/>
</dbReference>